<name>A0ABN7NNU9_TIMPD</name>
<organism evidence="1 2">
    <name type="scientific">Timema podura</name>
    <name type="common">Walking stick</name>
    <dbReference type="NCBI Taxonomy" id="61482"/>
    <lineage>
        <taxon>Eukaryota</taxon>
        <taxon>Metazoa</taxon>
        <taxon>Ecdysozoa</taxon>
        <taxon>Arthropoda</taxon>
        <taxon>Hexapoda</taxon>
        <taxon>Insecta</taxon>
        <taxon>Pterygota</taxon>
        <taxon>Neoptera</taxon>
        <taxon>Polyneoptera</taxon>
        <taxon>Phasmatodea</taxon>
        <taxon>Timematodea</taxon>
        <taxon>Timematoidea</taxon>
        <taxon>Timematidae</taxon>
        <taxon>Timema</taxon>
    </lineage>
</organism>
<reference evidence="1" key="1">
    <citation type="submission" date="2021-03" db="EMBL/GenBank/DDBJ databases">
        <authorList>
            <person name="Tran Van P."/>
        </authorList>
    </citation>
    <scope>NUCLEOTIDE SEQUENCE</scope>
</reference>
<proteinExistence type="predicted"/>
<sequence length="328" mass="36666">MHRLRDTHLEVFWIPSENNPADAVSRQEAREEVRRAAEQEKEATDIYAMAQGYKRRGNSGSGLQSEDGRPQQYKYLRLPSSDCSPEPEFPRLLYPCALVGLNGTKRQGKSGRTSRRAEASFSCSAALLTSSLASCLDTASAGLFSDGIQNTSRCVSLNRCMIFACRVCDVWIGALSKGPEEVMPNNYIASMTLYTGERLAPGARHIHALNYRQTTTLEESRSCDRKAHIANSGHEHRKDRDCTFLRFDLWRLTLCRVKDILVWLLFNSSDQTLKPNGDSVVAEKRACSLNFEEKFEPPSLHFTGRRKGGGATRSPQAPLVRACVSKPF</sequence>
<gene>
    <name evidence="1" type="ORF">TPAB3V08_LOCUS4351</name>
</gene>
<dbReference type="Proteomes" id="UP001153148">
    <property type="component" value="Unassembled WGS sequence"/>
</dbReference>
<evidence type="ECO:0000313" key="2">
    <source>
        <dbReference type="Proteomes" id="UP001153148"/>
    </source>
</evidence>
<accession>A0ABN7NNU9</accession>
<dbReference type="EMBL" id="CAJPIN010005301">
    <property type="protein sequence ID" value="CAG2057372.1"/>
    <property type="molecule type" value="Genomic_DNA"/>
</dbReference>
<evidence type="ECO:0000313" key="1">
    <source>
        <dbReference type="EMBL" id="CAG2057372.1"/>
    </source>
</evidence>
<keyword evidence="2" id="KW-1185">Reference proteome</keyword>
<protein>
    <submittedName>
        <fullName evidence="1">Uncharacterized protein</fullName>
    </submittedName>
</protein>
<comment type="caution">
    <text evidence="1">The sequence shown here is derived from an EMBL/GenBank/DDBJ whole genome shotgun (WGS) entry which is preliminary data.</text>
</comment>